<comment type="function">
    <text evidence="9">Catalyzes the attachment of tyrosine to tRNA(Tyr) in a two-step reaction: tyrosine is first activated by ATP to form Tyr-AMP and then transferred to the acceptor end of tRNA(Tyr).</text>
</comment>
<dbReference type="STRING" id="1797692.A3I33_00065"/>
<dbReference type="GO" id="GO:0005829">
    <property type="term" value="C:cytosol"/>
    <property type="evidence" value="ECO:0007669"/>
    <property type="project" value="TreeGrafter"/>
</dbReference>
<dbReference type="AlphaFoldDB" id="A0A1G1ZB47"/>
<evidence type="ECO:0000256" key="9">
    <source>
        <dbReference type="HAMAP-Rule" id="MF_02007"/>
    </source>
</evidence>
<dbReference type="InterPro" id="IPR024088">
    <property type="entry name" value="Tyr-tRNA-ligase_bac-type"/>
</dbReference>
<keyword evidence="2 9" id="KW-0436">Ligase</keyword>
<keyword evidence="3 9" id="KW-0547">Nucleotide-binding</keyword>
<dbReference type="InterPro" id="IPR002307">
    <property type="entry name" value="Tyr-tRNA-ligase"/>
</dbReference>
<accession>A0A1G1ZB47</accession>
<dbReference type="PANTHER" id="PTHR11766">
    <property type="entry name" value="TYROSYL-TRNA SYNTHETASE"/>
    <property type="match status" value="1"/>
</dbReference>
<dbReference type="SUPFAM" id="SSF52374">
    <property type="entry name" value="Nucleotidylyl transferase"/>
    <property type="match status" value="1"/>
</dbReference>
<dbReference type="GO" id="GO:0005524">
    <property type="term" value="F:ATP binding"/>
    <property type="evidence" value="ECO:0007669"/>
    <property type="project" value="UniProtKB-UniRule"/>
</dbReference>
<dbReference type="Proteomes" id="UP000176544">
    <property type="component" value="Unassembled WGS sequence"/>
</dbReference>
<feature type="short sequence motif" description="'KMSKS' region" evidence="9">
    <location>
        <begin position="237"/>
        <end position="241"/>
    </location>
</feature>
<dbReference type="EC" id="6.1.1.1" evidence="9"/>
<evidence type="ECO:0000256" key="2">
    <source>
        <dbReference type="ARBA" id="ARBA00022598"/>
    </source>
</evidence>
<dbReference type="InterPro" id="IPR002942">
    <property type="entry name" value="S4_RNA-bd"/>
</dbReference>
<name>A0A1G1ZB47_9BACT</name>
<reference evidence="12 13" key="1">
    <citation type="journal article" date="2016" name="Nat. Commun.">
        <title>Thousands of microbial genomes shed light on interconnected biogeochemical processes in an aquifer system.</title>
        <authorList>
            <person name="Anantharaman K."/>
            <person name="Brown C.T."/>
            <person name="Hug L.A."/>
            <person name="Sharon I."/>
            <person name="Castelle C.J."/>
            <person name="Probst A.J."/>
            <person name="Thomas B.C."/>
            <person name="Singh A."/>
            <person name="Wilkins M.J."/>
            <person name="Karaoz U."/>
            <person name="Brodie E.L."/>
            <person name="Williams K.H."/>
            <person name="Hubbard S.S."/>
            <person name="Banfield J.F."/>
        </authorList>
    </citation>
    <scope>NUCLEOTIDE SEQUENCE [LARGE SCALE GENOMIC DNA]</scope>
</reference>
<evidence type="ECO:0000256" key="5">
    <source>
        <dbReference type="ARBA" id="ARBA00022884"/>
    </source>
</evidence>
<keyword evidence="6 9" id="KW-0648">Protein biosynthesis</keyword>
<evidence type="ECO:0000256" key="7">
    <source>
        <dbReference type="ARBA" id="ARBA00023146"/>
    </source>
</evidence>
<dbReference type="PRINTS" id="PR01040">
    <property type="entry name" value="TRNASYNTHTYR"/>
</dbReference>
<comment type="similarity">
    <text evidence="9">Belongs to the class-I aminoacyl-tRNA synthetase family. TyrS type 2 subfamily.</text>
</comment>
<evidence type="ECO:0000313" key="13">
    <source>
        <dbReference type="Proteomes" id="UP000176544"/>
    </source>
</evidence>
<organism evidence="12 13">
    <name type="scientific">Candidatus Colwellbacteria bacterium RIFCSPLOWO2_02_FULL_45_11</name>
    <dbReference type="NCBI Taxonomy" id="1797692"/>
    <lineage>
        <taxon>Bacteria</taxon>
        <taxon>Candidatus Colwelliibacteriota</taxon>
    </lineage>
</organism>
<dbReference type="GO" id="GO:0004831">
    <property type="term" value="F:tyrosine-tRNA ligase activity"/>
    <property type="evidence" value="ECO:0007669"/>
    <property type="project" value="UniProtKB-UniRule"/>
</dbReference>
<evidence type="ECO:0000259" key="11">
    <source>
        <dbReference type="SMART" id="SM00363"/>
    </source>
</evidence>
<dbReference type="SMART" id="SM00363">
    <property type="entry name" value="S4"/>
    <property type="match status" value="1"/>
</dbReference>
<dbReference type="EMBL" id="MHJA01000016">
    <property type="protein sequence ID" value="OGY61080.1"/>
    <property type="molecule type" value="Genomic_DNA"/>
</dbReference>
<dbReference type="PROSITE" id="PS00178">
    <property type="entry name" value="AA_TRNA_LIGASE_I"/>
    <property type="match status" value="1"/>
</dbReference>
<dbReference type="Gene3D" id="1.10.240.10">
    <property type="entry name" value="Tyrosyl-Transfer RNA Synthetase"/>
    <property type="match status" value="1"/>
</dbReference>
<dbReference type="HAMAP" id="MF_02007">
    <property type="entry name" value="Tyr_tRNA_synth_type2"/>
    <property type="match status" value="1"/>
</dbReference>
<dbReference type="PANTHER" id="PTHR11766:SF1">
    <property type="entry name" value="TYROSINE--TRNA LIGASE"/>
    <property type="match status" value="1"/>
</dbReference>
<keyword evidence="5 10" id="KW-0694">RNA-binding</keyword>
<dbReference type="PROSITE" id="PS50889">
    <property type="entry name" value="S4"/>
    <property type="match status" value="1"/>
</dbReference>
<keyword evidence="4 9" id="KW-0067">ATP-binding</keyword>
<evidence type="ECO:0000256" key="8">
    <source>
        <dbReference type="ARBA" id="ARBA00048248"/>
    </source>
</evidence>
<dbReference type="InterPro" id="IPR001412">
    <property type="entry name" value="aa-tRNA-synth_I_CS"/>
</dbReference>
<protein>
    <recommendedName>
        <fullName evidence="9">Tyrosine--tRNA ligase</fullName>
        <ecNumber evidence="9">6.1.1.1</ecNumber>
    </recommendedName>
    <alternativeName>
        <fullName evidence="9">Tyrosyl-tRNA synthetase</fullName>
        <shortName evidence="9">TyrRS</shortName>
    </alternativeName>
</protein>
<dbReference type="Pfam" id="PF00579">
    <property type="entry name" value="tRNA-synt_1b"/>
    <property type="match status" value="1"/>
</dbReference>
<dbReference type="Gene3D" id="3.10.290.10">
    <property type="entry name" value="RNA-binding S4 domain"/>
    <property type="match status" value="1"/>
</dbReference>
<comment type="caution">
    <text evidence="12">The sequence shown here is derived from an EMBL/GenBank/DDBJ whole genome shotgun (WGS) entry which is preliminary data.</text>
</comment>
<dbReference type="GO" id="GO:0006437">
    <property type="term" value="P:tyrosyl-tRNA aminoacylation"/>
    <property type="evidence" value="ECO:0007669"/>
    <property type="project" value="UniProtKB-UniRule"/>
</dbReference>
<comment type="subunit">
    <text evidence="9">Homodimer.</text>
</comment>
<comment type="subcellular location">
    <subcellularLocation>
        <location evidence="9">Cytoplasm</location>
    </subcellularLocation>
</comment>
<comment type="catalytic activity">
    <reaction evidence="8 9">
        <text>tRNA(Tyr) + L-tyrosine + ATP = L-tyrosyl-tRNA(Tyr) + AMP + diphosphate + H(+)</text>
        <dbReference type="Rhea" id="RHEA:10220"/>
        <dbReference type="Rhea" id="RHEA-COMP:9706"/>
        <dbReference type="Rhea" id="RHEA-COMP:9707"/>
        <dbReference type="ChEBI" id="CHEBI:15378"/>
        <dbReference type="ChEBI" id="CHEBI:30616"/>
        <dbReference type="ChEBI" id="CHEBI:33019"/>
        <dbReference type="ChEBI" id="CHEBI:58315"/>
        <dbReference type="ChEBI" id="CHEBI:78442"/>
        <dbReference type="ChEBI" id="CHEBI:78536"/>
        <dbReference type="ChEBI" id="CHEBI:456215"/>
        <dbReference type="EC" id="6.1.1.1"/>
    </reaction>
</comment>
<dbReference type="InterPro" id="IPR024108">
    <property type="entry name" value="Tyr-tRNA-ligase_bac_2"/>
</dbReference>
<keyword evidence="7 9" id="KW-0030">Aminoacyl-tRNA synthetase</keyword>
<sequence>MASSMKLSKNEVPNLNKQELKKEILTRGVDEVIERKHLENALSSGKTLRVKLGIDPTSPDLHLGHAVVLRKLRYFQDLGHKAVLIIGDFTGMIGDPSGKSKARIPLTEKEVKTNMKEYLSQASKIIDVKKVEVRYNSEWLGESVKNILELAKAGTVQQVMQREDFRERIEKGLTILETLYPLLQGYDSVKVRADVELGGTDQRLNLLMGRQVQRYFGMKEQDILTVPLIEGTDGVKKMSKSEGNYIGLRDKPADMFGKIMSINDNVILKFFSLCTDIPSKDLAAIEESLRRKHTNPRDIKARLGYEIVKLYHGEEAAGEAESEFNKIFQQKKLPTRIPVKNIKKGDISLVELICTIGAANSKSEARRLVEQGAVRLDHARALDHKEKIKIPSGGTLVQVGKRKFVRVKLG</sequence>
<dbReference type="SUPFAM" id="SSF55174">
    <property type="entry name" value="Alpha-L RNA-binding motif"/>
    <property type="match status" value="1"/>
</dbReference>
<evidence type="ECO:0000256" key="4">
    <source>
        <dbReference type="ARBA" id="ARBA00022840"/>
    </source>
</evidence>
<evidence type="ECO:0000256" key="10">
    <source>
        <dbReference type="PROSITE-ProRule" id="PRU00182"/>
    </source>
</evidence>
<gene>
    <name evidence="9" type="primary">tyrS</name>
    <name evidence="12" type="ORF">A3I33_00065</name>
</gene>
<evidence type="ECO:0000313" key="12">
    <source>
        <dbReference type="EMBL" id="OGY61080.1"/>
    </source>
</evidence>
<feature type="binding site" evidence="9">
    <location>
        <position position="240"/>
    </location>
    <ligand>
        <name>ATP</name>
        <dbReference type="ChEBI" id="CHEBI:30616"/>
    </ligand>
</feature>
<dbReference type="Pfam" id="PF22421">
    <property type="entry name" value="SYY_C-terminal"/>
    <property type="match status" value="1"/>
</dbReference>
<dbReference type="GO" id="GO:0003723">
    <property type="term" value="F:RNA binding"/>
    <property type="evidence" value="ECO:0007669"/>
    <property type="project" value="UniProtKB-KW"/>
</dbReference>
<dbReference type="CDD" id="cd00805">
    <property type="entry name" value="TyrRS_core"/>
    <property type="match status" value="1"/>
</dbReference>
<feature type="short sequence motif" description="'HIGH' region" evidence="9">
    <location>
        <begin position="56"/>
        <end position="65"/>
    </location>
</feature>
<keyword evidence="1 9" id="KW-0963">Cytoplasm</keyword>
<proteinExistence type="inferred from homology"/>
<evidence type="ECO:0000256" key="3">
    <source>
        <dbReference type="ARBA" id="ARBA00022741"/>
    </source>
</evidence>
<evidence type="ECO:0000256" key="1">
    <source>
        <dbReference type="ARBA" id="ARBA00022490"/>
    </source>
</evidence>
<dbReference type="Gene3D" id="3.40.50.620">
    <property type="entry name" value="HUPs"/>
    <property type="match status" value="1"/>
</dbReference>
<dbReference type="InterPro" id="IPR054608">
    <property type="entry name" value="SYY-like_C"/>
</dbReference>
<dbReference type="InterPro" id="IPR014729">
    <property type="entry name" value="Rossmann-like_a/b/a_fold"/>
</dbReference>
<dbReference type="CDD" id="cd00165">
    <property type="entry name" value="S4"/>
    <property type="match status" value="1"/>
</dbReference>
<dbReference type="InterPro" id="IPR036986">
    <property type="entry name" value="S4_RNA-bd_sf"/>
</dbReference>
<evidence type="ECO:0000256" key="6">
    <source>
        <dbReference type="ARBA" id="ARBA00022917"/>
    </source>
</evidence>
<dbReference type="NCBIfam" id="TIGR00234">
    <property type="entry name" value="tyrS"/>
    <property type="match status" value="1"/>
</dbReference>
<dbReference type="InterPro" id="IPR002305">
    <property type="entry name" value="aa-tRNA-synth_Ic"/>
</dbReference>
<feature type="domain" description="RNA-binding S4" evidence="11">
    <location>
        <begin position="348"/>
        <end position="410"/>
    </location>
</feature>